<gene>
    <name evidence="1" type="ORF">HMPREF1536_05089</name>
</gene>
<protein>
    <submittedName>
        <fullName evidence="1">Uncharacterized protein</fullName>
    </submittedName>
</protein>
<dbReference type="Proteomes" id="UP000033035">
    <property type="component" value="Unassembled WGS sequence"/>
</dbReference>
<dbReference type="AlphaFoldDB" id="A0A0F5IQ08"/>
<proteinExistence type="predicted"/>
<dbReference type="RefSeq" id="WP_044192923.1">
    <property type="nucleotide sequence ID" value="NZ_AUAE01000041.1"/>
</dbReference>
<accession>A0A0F5IQ08</accession>
<organism evidence="1 2">
    <name type="scientific">Parabacteroides gordonii MS-1 = DSM 23371</name>
    <dbReference type="NCBI Taxonomy" id="1203610"/>
    <lineage>
        <taxon>Bacteria</taxon>
        <taxon>Pseudomonadati</taxon>
        <taxon>Bacteroidota</taxon>
        <taxon>Bacteroidia</taxon>
        <taxon>Bacteroidales</taxon>
        <taxon>Tannerellaceae</taxon>
        <taxon>Parabacteroides</taxon>
    </lineage>
</organism>
<dbReference type="EMBL" id="AQHW01000029">
    <property type="protein sequence ID" value="KKB47445.1"/>
    <property type="molecule type" value="Genomic_DNA"/>
</dbReference>
<dbReference type="Pfam" id="PF20453">
    <property type="entry name" value="DUF6707"/>
    <property type="match status" value="1"/>
</dbReference>
<evidence type="ECO:0000313" key="2">
    <source>
        <dbReference type="Proteomes" id="UP000033035"/>
    </source>
</evidence>
<reference evidence="1 2" key="1">
    <citation type="submission" date="2013-04" db="EMBL/GenBank/DDBJ databases">
        <title>The Genome Sequence of Parabacteroides gordonii DSM 23371.</title>
        <authorList>
            <consortium name="The Broad Institute Genomics Platform"/>
            <person name="Earl A."/>
            <person name="Ward D."/>
            <person name="Feldgarden M."/>
            <person name="Gevers D."/>
            <person name="Martens E."/>
            <person name="Sakamoto M."/>
            <person name="Benno Y."/>
            <person name="Suzuki N."/>
            <person name="Matsunaga N."/>
            <person name="Koshihara K."/>
            <person name="Seki M."/>
            <person name="Komiya H."/>
            <person name="Walker B."/>
            <person name="Young S."/>
            <person name="Zeng Q."/>
            <person name="Gargeya S."/>
            <person name="Fitzgerald M."/>
            <person name="Haas B."/>
            <person name="Abouelleil A."/>
            <person name="Allen A.W."/>
            <person name="Alvarado L."/>
            <person name="Arachchi H.M."/>
            <person name="Berlin A.M."/>
            <person name="Chapman S.B."/>
            <person name="Gainer-Dewar J."/>
            <person name="Goldberg J."/>
            <person name="Griggs A."/>
            <person name="Gujja S."/>
            <person name="Hansen M."/>
            <person name="Howarth C."/>
            <person name="Imamovic A."/>
            <person name="Ireland A."/>
            <person name="Larimer J."/>
            <person name="McCowan C."/>
            <person name="Murphy C."/>
            <person name="Pearson M."/>
            <person name="Poon T.W."/>
            <person name="Priest M."/>
            <person name="Roberts A."/>
            <person name="Saif S."/>
            <person name="Shea T."/>
            <person name="Sisk P."/>
            <person name="Sykes S."/>
            <person name="Wortman J."/>
            <person name="Nusbaum C."/>
            <person name="Birren B."/>
        </authorList>
    </citation>
    <scope>NUCLEOTIDE SEQUENCE [LARGE SCALE GENOMIC DNA]</scope>
    <source>
        <strain evidence="1 2">MS-1</strain>
    </source>
</reference>
<dbReference type="STRING" id="1203610.HMPREF1536_05089"/>
<sequence>MNEELTNIVLSLSSLGNKRIESLSKKVLKKMNFKSSKDLENLKDLCFWLYIYGYTNQFTQLYSILLAVSFTGNWNTWTQVELVLALVYYASRKSKDVLHESKALAGIMQAETDVENIKSRCNGSLLEGREQNVQESIQLGNKTDIREALYAEMRELVLIYALGGSEKYPLEKIEARVEEIKENLKGM</sequence>
<comment type="caution">
    <text evidence="1">The sequence shown here is derived from an EMBL/GenBank/DDBJ whole genome shotgun (WGS) entry which is preliminary data.</text>
</comment>
<evidence type="ECO:0000313" key="1">
    <source>
        <dbReference type="EMBL" id="KKB47445.1"/>
    </source>
</evidence>
<keyword evidence="2" id="KW-1185">Reference proteome</keyword>
<dbReference type="InterPro" id="IPR046553">
    <property type="entry name" value="DUF6707"/>
</dbReference>
<dbReference type="HOGENOM" id="CLU_1431959_0_0_10"/>
<name>A0A0F5IQ08_9BACT</name>
<dbReference type="PATRIC" id="fig|1203610.3.peg.5199"/>